<organism evidence="1 2">
    <name type="scientific">Ascaris lumbricoides</name>
    <name type="common">Giant roundworm</name>
    <dbReference type="NCBI Taxonomy" id="6252"/>
    <lineage>
        <taxon>Eukaryota</taxon>
        <taxon>Metazoa</taxon>
        <taxon>Ecdysozoa</taxon>
        <taxon>Nematoda</taxon>
        <taxon>Chromadorea</taxon>
        <taxon>Rhabditida</taxon>
        <taxon>Spirurina</taxon>
        <taxon>Ascaridomorpha</taxon>
        <taxon>Ascaridoidea</taxon>
        <taxon>Ascarididae</taxon>
        <taxon>Ascaris</taxon>
    </lineage>
</organism>
<dbReference type="AlphaFoldDB" id="A0A0M3I4G4"/>
<reference evidence="2" key="1">
    <citation type="submission" date="2017-02" db="UniProtKB">
        <authorList>
            <consortium name="WormBaseParasite"/>
        </authorList>
    </citation>
    <scope>IDENTIFICATION</scope>
</reference>
<protein>
    <submittedName>
        <fullName evidence="2">NR LBD domain-containing protein</fullName>
    </submittedName>
</protein>
<proteinExistence type="predicted"/>
<keyword evidence="1" id="KW-1185">Reference proteome</keyword>
<dbReference type="Proteomes" id="UP000036681">
    <property type="component" value="Unplaced"/>
</dbReference>
<evidence type="ECO:0000313" key="1">
    <source>
        <dbReference type="Proteomes" id="UP000036681"/>
    </source>
</evidence>
<sequence>MRLFETDQKLVLLHGYLLVMISTSAEIGNGELDESARHLLEKLCAEEIDSRLHFADVWTVKLQTAWI</sequence>
<accession>A0A0M3I4G4</accession>
<dbReference type="WBParaSite" id="ALUE_0001168001-mRNA-1">
    <property type="protein sequence ID" value="ALUE_0001168001-mRNA-1"/>
    <property type="gene ID" value="ALUE_0001168001"/>
</dbReference>
<name>A0A0M3I4G4_ASCLU</name>
<evidence type="ECO:0000313" key="2">
    <source>
        <dbReference type="WBParaSite" id="ALUE_0001168001-mRNA-1"/>
    </source>
</evidence>